<dbReference type="AlphaFoldDB" id="A0A4R3M4J5"/>
<feature type="region of interest" description="Disordered" evidence="1">
    <location>
        <begin position="163"/>
        <end position="197"/>
    </location>
</feature>
<name>A0A4R3M4J5_9HYPH</name>
<sequence length="212" mass="21785">MTDGPVNRHGTRPFLVMAALGLGLALGGCQTDGTGFASSGSRTLAFESIDGPPRPTFEKLVGHLTTEAEAQKVAVVSRSEPASYRVRGYLAVNSSRDKTAVAYVWDVFDASKQRVARVSGEEVVKRAKGDAWAACDEAVLTKIAGISMASLAETIGVPVAGATPQTAKPAETAAAPAEAPAPQEPAPRAPALSADEVPVAQTAASPLAYAQQ</sequence>
<evidence type="ECO:0000313" key="3">
    <source>
        <dbReference type="Proteomes" id="UP000294664"/>
    </source>
</evidence>
<evidence type="ECO:0008006" key="4">
    <source>
        <dbReference type="Google" id="ProtNLM"/>
    </source>
</evidence>
<dbReference type="RefSeq" id="WP_132029862.1">
    <property type="nucleotide sequence ID" value="NZ_SMAI01000001.1"/>
</dbReference>
<evidence type="ECO:0000313" key="2">
    <source>
        <dbReference type="EMBL" id="TCT08231.1"/>
    </source>
</evidence>
<gene>
    <name evidence="2" type="ORF">EDC64_101753</name>
</gene>
<proteinExistence type="predicted"/>
<dbReference type="EMBL" id="SMAI01000001">
    <property type="protein sequence ID" value="TCT08231.1"/>
    <property type="molecule type" value="Genomic_DNA"/>
</dbReference>
<protein>
    <recommendedName>
        <fullName evidence="4">Lipoprotein</fullName>
    </recommendedName>
</protein>
<feature type="compositionally biased region" description="Low complexity" evidence="1">
    <location>
        <begin position="163"/>
        <end position="181"/>
    </location>
</feature>
<organism evidence="2 3">
    <name type="scientific">Aquabacter spiritensis</name>
    <dbReference type="NCBI Taxonomy" id="933073"/>
    <lineage>
        <taxon>Bacteria</taxon>
        <taxon>Pseudomonadati</taxon>
        <taxon>Pseudomonadota</taxon>
        <taxon>Alphaproteobacteria</taxon>
        <taxon>Hyphomicrobiales</taxon>
        <taxon>Xanthobacteraceae</taxon>
        <taxon>Aquabacter</taxon>
    </lineage>
</organism>
<evidence type="ECO:0000256" key="1">
    <source>
        <dbReference type="SAM" id="MobiDB-lite"/>
    </source>
</evidence>
<comment type="caution">
    <text evidence="2">The sequence shown here is derived from an EMBL/GenBank/DDBJ whole genome shotgun (WGS) entry which is preliminary data.</text>
</comment>
<accession>A0A4R3M4J5</accession>
<reference evidence="2 3" key="1">
    <citation type="submission" date="2019-03" db="EMBL/GenBank/DDBJ databases">
        <title>Genomic Encyclopedia of Type Strains, Phase IV (KMG-IV): sequencing the most valuable type-strain genomes for metagenomic binning, comparative biology and taxonomic classification.</title>
        <authorList>
            <person name="Goeker M."/>
        </authorList>
    </citation>
    <scope>NUCLEOTIDE SEQUENCE [LARGE SCALE GENOMIC DNA]</scope>
    <source>
        <strain evidence="2 3">DSM 9035</strain>
    </source>
</reference>
<keyword evidence="3" id="KW-1185">Reference proteome</keyword>
<dbReference type="Proteomes" id="UP000294664">
    <property type="component" value="Unassembled WGS sequence"/>
</dbReference>
<dbReference type="OrthoDB" id="7374881at2"/>